<dbReference type="OrthoDB" id="8438075at2"/>
<feature type="transmembrane region" description="Helical" evidence="1">
    <location>
        <begin position="201"/>
        <end position="228"/>
    </location>
</feature>
<evidence type="ECO:0000256" key="1">
    <source>
        <dbReference type="SAM" id="Phobius"/>
    </source>
</evidence>
<dbReference type="EMBL" id="QUMO01000003">
    <property type="protein sequence ID" value="REF86526.1"/>
    <property type="molecule type" value="Genomic_DNA"/>
</dbReference>
<feature type="transmembrane region" description="Helical" evidence="1">
    <location>
        <begin position="267"/>
        <end position="289"/>
    </location>
</feature>
<feature type="transmembrane region" description="Helical" evidence="1">
    <location>
        <begin position="235"/>
        <end position="255"/>
    </location>
</feature>
<dbReference type="Pfam" id="PF14494">
    <property type="entry name" value="DUF4436"/>
    <property type="match status" value="1"/>
</dbReference>
<keyword evidence="1" id="KW-0812">Transmembrane</keyword>
<evidence type="ECO:0000313" key="2">
    <source>
        <dbReference type="EMBL" id="REF86526.1"/>
    </source>
</evidence>
<proteinExistence type="predicted"/>
<dbReference type="AlphaFoldDB" id="A0A3D9YV65"/>
<evidence type="ECO:0000313" key="3">
    <source>
        <dbReference type="Proteomes" id="UP000256900"/>
    </source>
</evidence>
<sequence length="295" mass="31732">MSDKESPEGQISSTLRRAILLALFIIFCLVAYGVMLTRFNMAKAPVEAELGAPPSEAQVRLYLQPTHIDPVNHAIQVRINLLPGSTAAGATMIADRNYVLRIQHSEQTEQINVKAGQPLPEATFEFSLEDGNVRDYPFDRYVSSTVLSASALTQDGSVRPLAIGVTAWEGLFGFVVEAAERPAPAPGALALEFVFSRTSAVAFFSLAIYGAMFFVAICALMIGGLVFIGLRKIEVPFVGALGAMIFALPVLRNALPGTPPLGVRADALIFFWAELSAIVGLCLFIFAWVRSGAKP</sequence>
<keyword evidence="1" id="KW-0472">Membrane</keyword>
<keyword evidence="1" id="KW-1133">Transmembrane helix</keyword>
<feature type="transmembrane region" description="Helical" evidence="1">
    <location>
        <begin position="20"/>
        <end position="39"/>
    </location>
</feature>
<dbReference type="RefSeq" id="WP_115837045.1">
    <property type="nucleotide sequence ID" value="NZ_CP025086.1"/>
</dbReference>
<name>A0A3D9YV65_9HYPH</name>
<keyword evidence="3" id="KW-1185">Reference proteome</keyword>
<gene>
    <name evidence="2" type="ORF">DES32_2581</name>
</gene>
<organism evidence="2 3">
    <name type="scientific">Methylovirgula ligni</name>
    <dbReference type="NCBI Taxonomy" id="569860"/>
    <lineage>
        <taxon>Bacteria</taxon>
        <taxon>Pseudomonadati</taxon>
        <taxon>Pseudomonadota</taxon>
        <taxon>Alphaproteobacteria</taxon>
        <taxon>Hyphomicrobiales</taxon>
        <taxon>Beijerinckiaceae</taxon>
        <taxon>Methylovirgula</taxon>
    </lineage>
</organism>
<accession>A0A3D9YV65</accession>
<dbReference type="InterPro" id="IPR027948">
    <property type="entry name" value="DUF4436"/>
</dbReference>
<dbReference type="Proteomes" id="UP000256900">
    <property type="component" value="Unassembled WGS sequence"/>
</dbReference>
<reference evidence="2 3" key="1">
    <citation type="submission" date="2018-08" db="EMBL/GenBank/DDBJ databases">
        <title>Genomic Encyclopedia of Type Strains, Phase IV (KMG-IV): sequencing the most valuable type-strain genomes for metagenomic binning, comparative biology and taxonomic classification.</title>
        <authorList>
            <person name="Goeker M."/>
        </authorList>
    </citation>
    <scope>NUCLEOTIDE SEQUENCE [LARGE SCALE GENOMIC DNA]</scope>
    <source>
        <strain evidence="2 3">BW863</strain>
    </source>
</reference>
<comment type="caution">
    <text evidence="2">The sequence shown here is derived from an EMBL/GenBank/DDBJ whole genome shotgun (WGS) entry which is preliminary data.</text>
</comment>
<protein>
    <submittedName>
        <fullName evidence="2">Uncharacterized protein DUF4436</fullName>
    </submittedName>
</protein>